<comment type="similarity">
    <text evidence="3 10">Belongs to the alpha-carbonic anhydrase family.</text>
</comment>
<feature type="domain" description="Alpha-carbonic anhydrase" evidence="11">
    <location>
        <begin position="23"/>
        <end position="248"/>
    </location>
</feature>
<dbReference type="InterPro" id="IPR023561">
    <property type="entry name" value="Carbonic_anhydrase_a-class"/>
</dbReference>
<dbReference type="SUPFAM" id="SSF51069">
    <property type="entry name" value="Carbonic anhydrase"/>
    <property type="match status" value="1"/>
</dbReference>
<dbReference type="AlphaFoldDB" id="H2CFR5"/>
<dbReference type="SMART" id="SM01057">
    <property type="entry name" value="Carb_anhydrase"/>
    <property type="match status" value="1"/>
</dbReference>
<dbReference type="InterPro" id="IPR018338">
    <property type="entry name" value="Carbonic_anhydrase_a-class_CS"/>
</dbReference>
<sequence>MKRLLIAMLAVLLLQCHGTKDHAHWSYSGHGGPEKWGELQDDFKLCSTGKNQSPIDIQPLMARPTGASDIMIQYQPTAMKTLNNGHTVQLNNSAPSVAVIAGQRYELLQLHFHAPSEHKINGRAYPLEVHLVHKSSSGSLAVIGVLFEEGTASAALESLLQSFPDAAGQEKDLAATFQPATLLPAQTGYYQYSGSLTTPPCSEGVLWSVARRTVTASPEQLSRFRKQFYNGNARPVQPMQGRVLESKM</sequence>
<accession>H2CFR5</accession>
<keyword evidence="8 10" id="KW-0456">Lyase</keyword>
<name>H2CFR5_9LEPT</name>
<protein>
    <recommendedName>
        <fullName evidence="5 10">Carbonic anhydrase</fullName>
        <ecNumber evidence="4 10">4.2.1.1</ecNumber>
    </recommendedName>
</protein>
<evidence type="ECO:0000256" key="1">
    <source>
        <dbReference type="ARBA" id="ARBA00001947"/>
    </source>
</evidence>
<proteinExistence type="inferred from homology"/>
<dbReference type="PANTHER" id="PTHR18952:SF265">
    <property type="entry name" value="CARBONIC ANHYDRASE"/>
    <property type="match status" value="1"/>
</dbReference>
<dbReference type="STRING" id="183.GCA_002009735_03521"/>
<evidence type="ECO:0000259" key="11">
    <source>
        <dbReference type="PROSITE" id="PS51144"/>
    </source>
</evidence>
<reference evidence="12 13" key="1">
    <citation type="submission" date="2011-10" db="EMBL/GenBank/DDBJ databases">
        <title>The Improved High-Quality Draft genome of Leptonema illini DSM 21528.</title>
        <authorList>
            <consortium name="US DOE Joint Genome Institute (JGI-PGF)"/>
            <person name="Lucas S."/>
            <person name="Copeland A."/>
            <person name="Lapidus A."/>
            <person name="Glavina del Rio T."/>
            <person name="Dalin E."/>
            <person name="Tice H."/>
            <person name="Bruce D."/>
            <person name="Goodwin L."/>
            <person name="Pitluck S."/>
            <person name="Peters L."/>
            <person name="Mikhailova N."/>
            <person name="Held B."/>
            <person name="Kyrpides N."/>
            <person name="Mavromatis K."/>
            <person name="Ivanova N."/>
            <person name="Markowitz V."/>
            <person name="Cheng J.-F."/>
            <person name="Hugenholtz P."/>
            <person name="Woyke T."/>
            <person name="Wu D."/>
            <person name="Gronow S."/>
            <person name="Wellnitz S."/>
            <person name="Brambilla E.-M."/>
            <person name="Klenk H.-P."/>
            <person name="Eisen J.A."/>
        </authorList>
    </citation>
    <scope>NUCLEOTIDE SEQUENCE [LARGE SCALE GENOMIC DNA]</scope>
    <source>
        <strain evidence="12 13">DSM 21528</strain>
    </source>
</reference>
<dbReference type="RefSeq" id="WP_002772448.1">
    <property type="nucleotide sequence ID" value="NZ_JH597773.1"/>
</dbReference>
<keyword evidence="6 10" id="KW-0479">Metal-binding</keyword>
<dbReference type="GO" id="GO:0008270">
    <property type="term" value="F:zinc ion binding"/>
    <property type="evidence" value="ECO:0007669"/>
    <property type="project" value="UniProtKB-UniRule"/>
</dbReference>
<keyword evidence="7 10" id="KW-0862">Zinc</keyword>
<evidence type="ECO:0000256" key="7">
    <source>
        <dbReference type="ARBA" id="ARBA00022833"/>
    </source>
</evidence>
<evidence type="ECO:0000256" key="9">
    <source>
        <dbReference type="ARBA" id="ARBA00048348"/>
    </source>
</evidence>
<dbReference type="Proteomes" id="UP000005737">
    <property type="component" value="Unassembled WGS sequence"/>
</dbReference>
<organism evidence="12 13">
    <name type="scientific">Leptonema illini DSM 21528</name>
    <dbReference type="NCBI Taxonomy" id="929563"/>
    <lineage>
        <taxon>Bacteria</taxon>
        <taxon>Pseudomonadati</taxon>
        <taxon>Spirochaetota</taxon>
        <taxon>Spirochaetia</taxon>
        <taxon>Leptospirales</taxon>
        <taxon>Leptospiraceae</taxon>
        <taxon>Leptonema</taxon>
    </lineage>
</organism>
<keyword evidence="13" id="KW-1185">Reference proteome</keyword>
<evidence type="ECO:0000313" key="12">
    <source>
        <dbReference type="EMBL" id="EHQ06764.1"/>
    </source>
</evidence>
<evidence type="ECO:0000256" key="10">
    <source>
        <dbReference type="RuleBase" id="RU367011"/>
    </source>
</evidence>
<dbReference type="InterPro" id="IPR001148">
    <property type="entry name" value="CA_dom"/>
</dbReference>
<evidence type="ECO:0000256" key="4">
    <source>
        <dbReference type="ARBA" id="ARBA00012925"/>
    </source>
</evidence>
<gene>
    <name evidence="12" type="ORF">Lepil_2083</name>
</gene>
<evidence type="ECO:0000256" key="6">
    <source>
        <dbReference type="ARBA" id="ARBA00022723"/>
    </source>
</evidence>
<dbReference type="HOGENOM" id="CLU_039326_0_2_12"/>
<dbReference type="GO" id="GO:0004089">
    <property type="term" value="F:carbonate dehydratase activity"/>
    <property type="evidence" value="ECO:0007669"/>
    <property type="project" value="UniProtKB-UniRule"/>
</dbReference>
<dbReference type="InterPro" id="IPR036398">
    <property type="entry name" value="CA_dom_sf"/>
</dbReference>
<evidence type="ECO:0000256" key="8">
    <source>
        <dbReference type="ARBA" id="ARBA00023239"/>
    </source>
</evidence>
<dbReference type="PROSITE" id="PS51144">
    <property type="entry name" value="ALPHA_CA_2"/>
    <property type="match status" value="1"/>
</dbReference>
<evidence type="ECO:0000313" key="13">
    <source>
        <dbReference type="Proteomes" id="UP000005737"/>
    </source>
</evidence>
<comment type="cofactor">
    <cofactor evidence="1 10">
        <name>Zn(2+)</name>
        <dbReference type="ChEBI" id="CHEBI:29105"/>
    </cofactor>
</comment>
<evidence type="ECO:0000256" key="3">
    <source>
        <dbReference type="ARBA" id="ARBA00010718"/>
    </source>
</evidence>
<comment type="catalytic activity">
    <reaction evidence="9 10">
        <text>hydrogencarbonate + H(+) = CO2 + H2O</text>
        <dbReference type="Rhea" id="RHEA:10748"/>
        <dbReference type="ChEBI" id="CHEBI:15377"/>
        <dbReference type="ChEBI" id="CHEBI:15378"/>
        <dbReference type="ChEBI" id="CHEBI:16526"/>
        <dbReference type="ChEBI" id="CHEBI:17544"/>
        <dbReference type="EC" id="4.2.1.1"/>
    </reaction>
</comment>
<dbReference type="Gene3D" id="3.10.200.10">
    <property type="entry name" value="Alpha carbonic anhydrase"/>
    <property type="match status" value="1"/>
</dbReference>
<dbReference type="InterPro" id="IPR041891">
    <property type="entry name" value="Alpha_CA_prokaryot-like"/>
</dbReference>
<dbReference type="Pfam" id="PF00194">
    <property type="entry name" value="Carb_anhydrase"/>
    <property type="match status" value="1"/>
</dbReference>
<evidence type="ECO:0000256" key="2">
    <source>
        <dbReference type="ARBA" id="ARBA00002904"/>
    </source>
</evidence>
<evidence type="ECO:0000256" key="5">
    <source>
        <dbReference type="ARBA" id="ARBA00014628"/>
    </source>
</evidence>
<dbReference type="PROSITE" id="PS00162">
    <property type="entry name" value="ALPHA_CA_1"/>
    <property type="match status" value="1"/>
</dbReference>
<dbReference type="PANTHER" id="PTHR18952">
    <property type="entry name" value="CARBONIC ANHYDRASE"/>
    <property type="match status" value="1"/>
</dbReference>
<dbReference type="EMBL" id="JH597773">
    <property type="protein sequence ID" value="EHQ06764.1"/>
    <property type="molecule type" value="Genomic_DNA"/>
</dbReference>
<comment type="function">
    <text evidence="2 10">Reversible hydration of carbon dioxide.</text>
</comment>
<dbReference type="EC" id="4.2.1.1" evidence="4 10"/>
<dbReference type="CDD" id="cd03124">
    <property type="entry name" value="alpha_CA_prokaryotic_like"/>
    <property type="match status" value="1"/>
</dbReference>